<dbReference type="CDD" id="cd02850">
    <property type="entry name" value="E_set_Cellulase_N"/>
    <property type="match status" value="1"/>
</dbReference>
<accession>A0A7W5DSE4</accession>
<dbReference type="Pfam" id="PF02927">
    <property type="entry name" value="CelD_N"/>
    <property type="match status" value="1"/>
</dbReference>
<dbReference type="InterPro" id="IPR001701">
    <property type="entry name" value="Glyco_hydro_9"/>
</dbReference>
<dbReference type="Gene3D" id="1.50.10.10">
    <property type="match status" value="1"/>
</dbReference>
<dbReference type="SUPFAM" id="SSF81296">
    <property type="entry name" value="E set domains"/>
    <property type="match status" value="1"/>
</dbReference>
<dbReference type="SUPFAM" id="SSF88713">
    <property type="entry name" value="Glycoside hydrolase/deacetylase"/>
    <property type="match status" value="1"/>
</dbReference>
<keyword evidence="11" id="KW-1185">Reference proteome</keyword>
<dbReference type="InterPro" id="IPR014756">
    <property type="entry name" value="Ig_E-set"/>
</dbReference>
<evidence type="ECO:0000313" key="11">
    <source>
        <dbReference type="Proteomes" id="UP000544222"/>
    </source>
</evidence>
<dbReference type="InterPro" id="IPR013783">
    <property type="entry name" value="Ig-like_fold"/>
</dbReference>
<evidence type="ECO:0000256" key="1">
    <source>
        <dbReference type="ARBA" id="ARBA00006067"/>
    </source>
</evidence>
<dbReference type="InterPro" id="IPR011330">
    <property type="entry name" value="Glyco_hydro/deAcase_b/a-brl"/>
</dbReference>
<dbReference type="CDD" id="cd10917">
    <property type="entry name" value="CE4_NodB_like_6s_7s"/>
    <property type="match status" value="1"/>
</dbReference>
<dbReference type="Gene3D" id="3.20.20.370">
    <property type="entry name" value="Glycoside hydrolase/deacetylase"/>
    <property type="match status" value="1"/>
</dbReference>
<evidence type="ECO:0000256" key="5">
    <source>
        <dbReference type="ARBA" id="ARBA00022807"/>
    </source>
</evidence>
<feature type="domain" description="NodB homology" evidence="9">
    <location>
        <begin position="613"/>
        <end position="818"/>
    </location>
</feature>
<protein>
    <submittedName>
        <fullName evidence="10">Peptidoglycan/xylan/chitin deacetylase (PgdA/CDA1 family)</fullName>
    </submittedName>
</protein>
<comment type="similarity">
    <text evidence="2">Belongs to the glycosyl hydrolase 9 (cellulase E) family.</text>
</comment>
<comment type="similarity">
    <text evidence="1">Belongs to the peptidase C25 family.</text>
</comment>
<dbReference type="Gene3D" id="2.60.40.10">
    <property type="entry name" value="Immunoglobulins"/>
    <property type="match status" value="1"/>
</dbReference>
<dbReference type="AlphaFoldDB" id="A0A7W5DSE4"/>
<organism evidence="10 11">
    <name type="scientific">Microbacter margulisiae</name>
    <dbReference type="NCBI Taxonomy" id="1350067"/>
    <lineage>
        <taxon>Bacteria</taxon>
        <taxon>Pseudomonadati</taxon>
        <taxon>Bacteroidota</taxon>
        <taxon>Bacteroidia</taxon>
        <taxon>Bacteroidales</taxon>
        <taxon>Porphyromonadaceae</taxon>
        <taxon>Microbacter</taxon>
    </lineage>
</organism>
<evidence type="ECO:0000256" key="3">
    <source>
        <dbReference type="ARBA" id="ARBA00022670"/>
    </source>
</evidence>
<evidence type="ECO:0000256" key="6">
    <source>
        <dbReference type="ARBA" id="ARBA00023277"/>
    </source>
</evidence>
<dbReference type="InterPro" id="IPR004197">
    <property type="entry name" value="Cellulase_Ig-like"/>
</dbReference>
<dbReference type="Proteomes" id="UP000544222">
    <property type="component" value="Unassembled WGS sequence"/>
</dbReference>
<dbReference type="Pfam" id="PF00759">
    <property type="entry name" value="Glyco_hydro_9"/>
    <property type="match status" value="1"/>
</dbReference>
<dbReference type="InterPro" id="IPR002509">
    <property type="entry name" value="NODB_dom"/>
</dbReference>
<gene>
    <name evidence="10" type="ORF">FHX64_002402</name>
</gene>
<evidence type="ECO:0000256" key="2">
    <source>
        <dbReference type="ARBA" id="ARBA00007072"/>
    </source>
</evidence>
<dbReference type="GO" id="GO:0008234">
    <property type="term" value="F:cysteine-type peptidase activity"/>
    <property type="evidence" value="ECO:0007669"/>
    <property type="project" value="UniProtKB-KW"/>
</dbReference>
<reference evidence="10 11" key="1">
    <citation type="submission" date="2020-08" db="EMBL/GenBank/DDBJ databases">
        <title>Genomic Encyclopedia of Type Strains, Phase IV (KMG-IV): sequencing the most valuable type-strain genomes for metagenomic binning, comparative biology and taxonomic classification.</title>
        <authorList>
            <person name="Goeker M."/>
        </authorList>
    </citation>
    <scope>NUCLEOTIDE SEQUENCE [LARGE SCALE GENOMIC DNA]</scope>
    <source>
        <strain evidence="10 11">DSM 27471</strain>
    </source>
</reference>
<evidence type="ECO:0000256" key="7">
    <source>
        <dbReference type="ARBA" id="ARBA00023295"/>
    </source>
</evidence>
<dbReference type="GO" id="GO:0008810">
    <property type="term" value="F:cellulase activity"/>
    <property type="evidence" value="ECO:0007669"/>
    <property type="project" value="InterPro"/>
</dbReference>
<dbReference type="RefSeq" id="WP_183413976.1">
    <property type="nucleotide sequence ID" value="NZ_JACHYB010000002.1"/>
</dbReference>
<keyword evidence="4" id="KW-0378">Hydrolase</keyword>
<evidence type="ECO:0000256" key="8">
    <source>
        <dbReference type="ARBA" id="ARBA00023326"/>
    </source>
</evidence>
<keyword evidence="6" id="KW-0119">Carbohydrate metabolism</keyword>
<dbReference type="SUPFAM" id="SSF48208">
    <property type="entry name" value="Six-hairpin glycosidases"/>
    <property type="match status" value="1"/>
</dbReference>
<proteinExistence type="inferred from homology"/>
<keyword evidence="5" id="KW-0788">Thiol protease</keyword>
<dbReference type="InterPro" id="IPR012341">
    <property type="entry name" value="6hp_glycosidase-like_sf"/>
</dbReference>
<dbReference type="GO" id="GO:0000272">
    <property type="term" value="P:polysaccharide catabolic process"/>
    <property type="evidence" value="ECO:0007669"/>
    <property type="project" value="UniProtKB-KW"/>
</dbReference>
<name>A0A7W5DSE4_9PORP</name>
<dbReference type="EMBL" id="JACHYB010000002">
    <property type="protein sequence ID" value="MBB3188204.1"/>
    <property type="molecule type" value="Genomic_DNA"/>
</dbReference>
<dbReference type="GO" id="GO:0016810">
    <property type="term" value="F:hydrolase activity, acting on carbon-nitrogen (but not peptide) bonds"/>
    <property type="evidence" value="ECO:0007669"/>
    <property type="project" value="InterPro"/>
</dbReference>
<dbReference type="Pfam" id="PF01522">
    <property type="entry name" value="Polysacc_deac_1"/>
    <property type="match status" value="1"/>
</dbReference>
<dbReference type="PROSITE" id="PS51677">
    <property type="entry name" value="NODB"/>
    <property type="match status" value="1"/>
</dbReference>
<dbReference type="PANTHER" id="PTHR22298">
    <property type="entry name" value="ENDO-1,4-BETA-GLUCANASE"/>
    <property type="match status" value="1"/>
</dbReference>
<sequence length="827" mass="94075">MKNRYWLILLLSIGGLILNAQQWIRVNQMGYLPQDIKVAVWLSKENVHPDKFQVVNEMTGKTVYVGRDISCKKAKEPFIAAARLNFSPVKEAGRYYIKVGNVVSPSFLIGEDVYDGSADFLLRYMREQQCGYNPLLKDSCHRYDGVVIYNPKHNGETIPVYGGWHDASDYLKYVTTSANAVFEMLFAYQQNPKAFADHFDANGNPHSNGIPDILDEAKWGLDWLVRMNPDSDTYYNQVADDRDHASFRLPTEDSVDYGWGKGRARPVYGCLGTPEGLYKYKNRSRGLASTLGKYSSAYSLGAKLLAPYYPQFAALLKQKAVYAYRKGAANPGVCQTAPCVSPYFYEEDNWVDDMELAAVQLYDTNKQPGYLKNAVDYGRMEPVTPWMGADSAHHYQWYPFINLGHYFLALQQSNKRTSAEFIRNMRSGLERIRDRAGDDPFINGIPFIWCSNNLVVAAVTQCHLYRQLTGDTTFEEMEMALRDWLFGCNPWGKCMVIGLPADGDYPKHPHSALSAVYHYHIDGGLVDGPIYAPIFHNLRGVHLTYADPYAAFQSSRVVYHDDWADYSTNEPTMDGTASLCYYLSSLANPAAQNADSKYRVFEGGIIRGDTTQKNITLVFTGHEFYDGYSTIQKVLKKNNIHGAFFLTGDFYRAHPLLARQLQKDGNYMGIHSDKHLLYADWTKRDSTLVTPEVFEQDIMNNYHAMQEAGLKIDTPYYFLPAYEYYNTKISIWAKELGLELIDFTPGTTSNADYTTPDMQSYRSSSQIMKNILAYEGKYSLNGFLLLTHLGTDKRRTDKFYDKLDQLITTLQQKGYHFVPINALLGHN</sequence>
<evidence type="ECO:0000259" key="9">
    <source>
        <dbReference type="PROSITE" id="PS51677"/>
    </source>
</evidence>
<evidence type="ECO:0000256" key="4">
    <source>
        <dbReference type="ARBA" id="ARBA00022801"/>
    </source>
</evidence>
<keyword evidence="7" id="KW-0326">Glycosidase</keyword>
<evidence type="ECO:0000313" key="10">
    <source>
        <dbReference type="EMBL" id="MBB3188204.1"/>
    </source>
</evidence>
<keyword evidence="8" id="KW-0624">Polysaccharide degradation</keyword>
<dbReference type="InterPro" id="IPR008928">
    <property type="entry name" value="6-hairpin_glycosidase_sf"/>
</dbReference>
<dbReference type="GO" id="GO:0006508">
    <property type="term" value="P:proteolysis"/>
    <property type="evidence" value="ECO:0007669"/>
    <property type="project" value="UniProtKB-KW"/>
</dbReference>
<comment type="caution">
    <text evidence="10">The sequence shown here is derived from an EMBL/GenBank/DDBJ whole genome shotgun (WGS) entry which is preliminary data.</text>
</comment>
<keyword evidence="3" id="KW-0645">Protease</keyword>